<evidence type="ECO:0000256" key="4">
    <source>
        <dbReference type="ARBA" id="ARBA00022840"/>
    </source>
</evidence>
<dbReference type="SUPFAM" id="SSF48452">
    <property type="entry name" value="TPR-like"/>
    <property type="match status" value="1"/>
</dbReference>
<evidence type="ECO:0000256" key="1">
    <source>
        <dbReference type="ARBA" id="ARBA00022679"/>
    </source>
</evidence>
<dbReference type="Gene3D" id="3.30.200.20">
    <property type="entry name" value="Phosphorylase Kinase, domain 1"/>
    <property type="match status" value="1"/>
</dbReference>
<dbReference type="PANTHER" id="PTHR43289">
    <property type="entry name" value="MITOGEN-ACTIVATED PROTEIN KINASE KINASE KINASE 20-RELATED"/>
    <property type="match status" value="1"/>
</dbReference>
<evidence type="ECO:0000313" key="8">
    <source>
        <dbReference type="Proteomes" id="UP001285263"/>
    </source>
</evidence>
<dbReference type="InterPro" id="IPR000719">
    <property type="entry name" value="Prot_kinase_dom"/>
</dbReference>
<dbReference type="Proteomes" id="UP001285263">
    <property type="component" value="Unassembled WGS sequence"/>
</dbReference>
<keyword evidence="1" id="KW-0808">Transferase</keyword>
<reference evidence="7 8" key="1">
    <citation type="submission" date="2023-11" db="EMBL/GenBank/DDBJ databases">
        <title>Paucibacter sp. nov., isolated from fresh soil in Korea.</title>
        <authorList>
            <person name="Le N.T.T."/>
        </authorList>
    </citation>
    <scope>NUCLEOTIDE SEQUENCE [LARGE SCALE GENOMIC DNA]</scope>
    <source>
        <strain evidence="7 8">R3-3</strain>
    </source>
</reference>
<dbReference type="InterPro" id="IPR011990">
    <property type="entry name" value="TPR-like_helical_dom_sf"/>
</dbReference>
<dbReference type="InterPro" id="IPR011009">
    <property type="entry name" value="Kinase-like_dom_sf"/>
</dbReference>
<dbReference type="PROSITE" id="PS00107">
    <property type="entry name" value="PROTEIN_KINASE_ATP"/>
    <property type="match status" value="1"/>
</dbReference>
<dbReference type="InterPro" id="IPR019734">
    <property type="entry name" value="TPR_rpt"/>
</dbReference>
<gene>
    <name evidence="7" type="ORF">SNE35_06790</name>
</gene>
<accession>A0ABU5DDJ7</accession>
<feature type="domain" description="Protein kinase" evidence="6">
    <location>
        <begin position="90"/>
        <end position="363"/>
    </location>
</feature>
<evidence type="ECO:0000256" key="2">
    <source>
        <dbReference type="ARBA" id="ARBA00022741"/>
    </source>
</evidence>
<dbReference type="RefSeq" id="WP_320422103.1">
    <property type="nucleotide sequence ID" value="NZ_JAXCLA010000002.1"/>
</dbReference>
<dbReference type="Pfam" id="PF00069">
    <property type="entry name" value="Pkinase"/>
    <property type="match status" value="1"/>
</dbReference>
<comment type="caution">
    <text evidence="7">The sequence shown here is derived from an EMBL/GenBank/DDBJ whole genome shotgun (WGS) entry which is preliminary data.</text>
</comment>
<organism evidence="7 8">
    <name type="scientific">Roseateles agri</name>
    <dbReference type="NCBI Taxonomy" id="3098619"/>
    <lineage>
        <taxon>Bacteria</taxon>
        <taxon>Pseudomonadati</taxon>
        <taxon>Pseudomonadota</taxon>
        <taxon>Betaproteobacteria</taxon>
        <taxon>Burkholderiales</taxon>
        <taxon>Sphaerotilaceae</taxon>
        <taxon>Roseateles</taxon>
    </lineage>
</organism>
<evidence type="ECO:0000259" key="6">
    <source>
        <dbReference type="PROSITE" id="PS50011"/>
    </source>
</evidence>
<dbReference type="Gene3D" id="1.10.510.10">
    <property type="entry name" value="Transferase(Phosphotransferase) domain 1"/>
    <property type="match status" value="1"/>
</dbReference>
<dbReference type="CDD" id="cd14014">
    <property type="entry name" value="STKc_PknB_like"/>
    <property type="match status" value="1"/>
</dbReference>
<name>A0ABU5DDJ7_9BURK</name>
<dbReference type="GO" id="GO:0016301">
    <property type="term" value="F:kinase activity"/>
    <property type="evidence" value="ECO:0007669"/>
    <property type="project" value="UniProtKB-KW"/>
</dbReference>
<keyword evidence="3 7" id="KW-0418">Kinase</keyword>
<keyword evidence="4 5" id="KW-0067">ATP-binding</keyword>
<evidence type="ECO:0000256" key="5">
    <source>
        <dbReference type="PROSITE-ProRule" id="PRU10141"/>
    </source>
</evidence>
<evidence type="ECO:0000256" key="3">
    <source>
        <dbReference type="ARBA" id="ARBA00022777"/>
    </source>
</evidence>
<keyword evidence="2 5" id="KW-0547">Nucleotide-binding</keyword>
<protein>
    <submittedName>
        <fullName evidence="7">Protein kinase</fullName>
    </submittedName>
</protein>
<feature type="binding site" evidence="5">
    <location>
        <position position="121"/>
    </location>
    <ligand>
        <name>ATP</name>
        <dbReference type="ChEBI" id="CHEBI:30616"/>
    </ligand>
</feature>
<dbReference type="EMBL" id="JAXCLA010000002">
    <property type="protein sequence ID" value="MDY0744204.1"/>
    <property type="molecule type" value="Genomic_DNA"/>
</dbReference>
<dbReference type="SUPFAM" id="SSF56112">
    <property type="entry name" value="Protein kinase-like (PK-like)"/>
    <property type="match status" value="1"/>
</dbReference>
<dbReference type="PROSITE" id="PS50011">
    <property type="entry name" value="PROTEIN_KINASE_DOM"/>
    <property type="match status" value="1"/>
</dbReference>
<proteinExistence type="predicted"/>
<dbReference type="SMART" id="SM00220">
    <property type="entry name" value="S_TKc"/>
    <property type="match status" value="1"/>
</dbReference>
<keyword evidence="8" id="KW-1185">Reference proteome</keyword>
<dbReference type="PANTHER" id="PTHR43289:SF34">
    <property type="entry name" value="SERINE_THREONINE-PROTEIN KINASE YBDM-RELATED"/>
    <property type="match status" value="1"/>
</dbReference>
<dbReference type="PROSITE" id="PS00108">
    <property type="entry name" value="PROTEIN_KINASE_ST"/>
    <property type="match status" value="1"/>
</dbReference>
<dbReference type="Gene3D" id="1.25.40.10">
    <property type="entry name" value="Tetratricopeptide repeat domain"/>
    <property type="match status" value="3"/>
</dbReference>
<evidence type="ECO:0000313" key="7">
    <source>
        <dbReference type="EMBL" id="MDY0744204.1"/>
    </source>
</evidence>
<dbReference type="InterPro" id="IPR008271">
    <property type="entry name" value="Ser/Thr_kinase_AS"/>
</dbReference>
<sequence length="946" mass="102826">MKGLSRFEGDWPAISALLDEALGLPRDERDTWLDGLAGERAAHRDALRALLAHQAQVETDDFLETLPPLFAQDQVSRDPGASAGSGVGAYRLIAELGRGGMGTVWLAERADGLVNRRVALKLPRIVWGDSLAERMARERQILATLEHPHIARLYDAGIDAQGRPFLAMEYVDGTPIDAFCRDRALSVRERVELLLQVMAAVGHAHSRLVVHRDLKPSNILVTQDAQVKLLDFGIAKLLQGDSTSRTALTELSGRALTLDYASPEQIRGEPLGTASDVYSLGVVAYELLAGARPYRLKRGSAAELEEVIAAAEVPLASSTGSDPALRRQLRGDLDAILNHALKKSPADRYPTMEAFAQDLRRWLDGQPVEARPDGLAYRAAKFVRRHRLPVAAGSVAVLALVVGASLALWQARQAQAEAATAQAVQGFLEGVFRANTADQADPAKARDTTARELLDRGAERIDAELRNAPAARLRLLTVLASMYQDLGLNEREVELQRQRLALARELYGPSSDEAVLAMAALANALGLATQRDEAAEQLKQASALLDARRDSDSVARLQVEIGQASLNRRTNPELAISFAERALAIARRDGASSRSDLLQVLHILGDAALFNKSFERAQAAYTEAVQLCEAHPPLGAGDLSLLYEFLGHSQRALGRYAEAETSMRKGMEAEVARKANPVRIAETQTHYAILLNQSGRFRDSLAALAPAWQWSQDAPADLPQRRWVRMWQARALANYGQTEAALAVSKGDVAVVGTPHAADGMDEQVLTDRAQALTSLGWLAEARTMLERSRQLQQAAGKPPGNLYAVALRRWLVQSGQAKDARVDFQTRRAAKKLPAAPTASEPVTDQVESAWLELSAGNATVAEAQARQALAAIRDGGHADYRRDHEARATLLLGQALLQQHRAAEARPVLQEAVRLHRLIYDPASSPLLVEAQAALTQAEQAPQR</sequence>
<dbReference type="InterPro" id="IPR017441">
    <property type="entry name" value="Protein_kinase_ATP_BS"/>
</dbReference>
<dbReference type="Pfam" id="PF13181">
    <property type="entry name" value="TPR_8"/>
    <property type="match status" value="1"/>
</dbReference>